<dbReference type="PANTHER" id="PTHR35779:SF1">
    <property type="entry name" value="PH-RESPONSE REGULATOR PROTEIN PALH_RIM21"/>
    <property type="match status" value="1"/>
</dbReference>
<evidence type="ECO:0000313" key="9">
    <source>
        <dbReference type="Proteomes" id="UP001583186"/>
    </source>
</evidence>
<dbReference type="EMBL" id="JAWCUI010000012">
    <property type="protein sequence ID" value="KAL1899457.1"/>
    <property type="molecule type" value="Genomic_DNA"/>
</dbReference>
<gene>
    <name evidence="8" type="primary">RIM21</name>
    <name evidence="8" type="ORF">Sste5346_002854</name>
</gene>
<feature type="compositionally biased region" description="Basic and acidic residues" evidence="6">
    <location>
        <begin position="432"/>
        <end position="443"/>
    </location>
</feature>
<comment type="subcellular location">
    <subcellularLocation>
        <location evidence="1">Membrane</location>
        <topology evidence="1">Multi-pass membrane protein</topology>
    </subcellularLocation>
</comment>
<feature type="compositionally biased region" description="Low complexity" evidence="6">
    <location>
        <begin position="767"/>
        <end position="778"/>
    </location>
</feature>
<evidence type="ECO:0000256" key="1">
    <source>
        <dbReference type="ARBA" id="ARBA00004141"/>
    </source>
</evidence>
<feature type="compositionally biased region" description="Pro residues" evidence="6">
    <location>
        <begin position="541"/>
        <end position="551"/>
    </location>
</feature>
<feature type="compositionally biased region" description="Polar residues" evidence="6">
    <location>
        <begin position="576"/>
        <end position="590"/>
    </location>
</feature>
<dbReference type="Pfam" id="PF08733">
    <property type="entry name" value="PalH"/>
    <property type="match status" value="1"/>
</dbReference>
<feature type="region of interest" description="Disordered" evidence="6">
    <location>
        <begin position="419"/>
        <end position="470"/>
    </location>
</feature>
<evidence type="ECO:0000256" key="4">
    <source>
        <dbReference type="ARBA" id="ARBA00023136"/>
    </source>
</evidence>
<keyword evidence="9" id="KW-1185">Reference proteome</keyword>
<feature type="transmembrane region" description="Helical" evidence="7">
    <location>
        <begin position="331"/>
        <end position="355"/>
    </location>
</feature>
<feature type="compositionally biased region" description="Low complexity" evidence="6">
    <location>
        <begin position="794"/>
        <end position="813"/>
    </location>
</feature>
<comment type="caution">
    <text evidence="8">The sequence shown here is derived from an EMBL/GenBank/DDBJ whole genome shotgun (WGS) entry which is preliminary data.</text>
</comment>
<evidence type="ECO:0000313" key="8">
    <source>
        <dbReference type="EMBL" id="KAL1899457.1"/>
    </source>
</evidence>
<name>A0ABR3ZGX8_9PEZI</name>
<keyword evidence="4 7" id="KW-0472">Membrane</keyword>
<evidence type="ECO:0000256" key="6">
    <source>
        <dbReference type="SAM" id="MobiDB-lite"/>
    </source>
</evidence>
<protein>
    <submittedName>
        <fullName evidence="8">PH-response regulator protein palH/rim21</fullName>
    </submittedName>
</protein>
<feature type="compositionally biased region" description="Low complexity" evidence="6">
    <location>
        <begin position="522"/>
        <end position="540"/>
    </location>
</feature>
<keyword evidence="3 7" id="KW-1133">Transmembrane helix</keyword>
<accession>A0ABR3ZGX8</accession>
<dbReference type="Proteomes" id="UP001583186">
    <property type="component" value="Unassembled WGS sequence"/>
</dbReference>
<comment type="similarity">
    <text evidence="5">Belongs to the palH/RIM21 family.</text>
</comment>
<feature type="region of interest" description="Disordered" evidence="6">
    <location>
        <begin position="754"/>
        <end position="854"/>
    </location>
</feature>
<evidence type="ECO:0000256" key="3">
    <source>
        <dbReference type="ARBA" id="ARBA00022989"/>
    </source>
</evidence>
<feature type="compositionally biased region" description="Polar residues" evidence="6">
    <location>
        <begin position="612"/>
        <end position="625"/>
    </location>
</feature>
<feature type="transmembrane region" description="Helical" evidence="7">
    <location>
        <begin position="131"/>
        <end position="149"/>
    </location>
</feature>
<evidence type="ECO:0000256" key="2">
    <source>
        <dbReference type="ARBA" id="ARBA00022692"/>
    </source>
</evidence>
<feature type="region of interest" description="Disordered" evidence="6">
    <location>
        <begin position="488"/>
        <end position="561"/>
    </location>
</feature>
<feature type="compositionally biased region" description="Low complexity" evidence="6">
    <location>
        <begin position="593"/>
        <end position="606"/>
    </location>
</feature>
<proteinExistence type="inferred from homology"/>
<feature type="compositionally biased region" description="Low complexity" evidence="6">
    <location>
        <begin position="834"/>
        <end position="848"/>
    </location>
</feature>
<evidence type="ECO:0000256" key="5">
    <source>
        <dbReference type="ARBA" id="ARBA00038109"/>
    </source>
</evidence>
<feature type="transmembrane region" description="Helical" evidence="7">
    <location>
        <begin position="297"/>
        <end position="319"/>
    </location>
</feature>
<keyword evidence="2 7" id="KW-0812">Transmembrane</keyword>
<feature type="region of interest" description="Disordered" evidence="6">
    <location>
        <begin position="576"/>
        <end position="648"/>
    </location>
</feature>
<sequence>MDVRDIVVSPSIITTADDTAATRTSASAKYNCQALNLPAGGILYIPGADPVTLTAAAAYKPTCLPTDTPNIIAGTGAGTAAANPSDMTSTSSLSADNNSNITSVNVDEADSTPQYSDFRDPFYASSFPQCYALASTTVIAYTLVIMLFITPRSFLDGGVVVLGRRGFTNGGSGGKNIGGRPWLQKVAALTVAISLTIATADTFRVAENQYSWGIQNAKEMQDEVLGGTELKVIRIISDTFLWLAQAQTLIRLFPRQREKVIIKWTAFSLITLDVIFDCLNSFLYAGTSHSFTDAIPALSYLFELALGVLYAAWVIYYSLMKKRYAYYHPRMRNICLVAALSLLAILVPVVFFVLDICKPDFTGWGDYVLWVGAAAASVIVWEWVERIEALEREEKKDGILGREVFDGDEMLDIMPSDFSWPRRRRKAGPKNGGKDPKDPKDGGEDGDDDTPTRQESGGADKNGTRSTVRIWPSMSTFASRYRIRPWAKDPEAAPSQQDTVLGELTSMPRSNVGGNGEDLESGDANATGGAATGIARRLQPPLWPARPPPAATPVSRTDTASADSTVYVMRYHPVTDSNPSSAMGNHQQAVPVSLSRSNSTSTTSSSGHGQLPRTTMSFMSSQSERASAFASVSPPPREGNHSTSDDAAVAGAGNATKRWRTLTSSLPFRRGAASGQEDSEASRSSFSRSLGGTPSSQDDDRLQHEEGGRWDIRARLEEFAVTQAEKLRERIRPTVDTTGLPVMVIPAPQRQGAMLARVLEEEETGTQQPQQQDFSSSQYTGSNAPPPSQPNLWRSSSDASASISSAMSRRAPATQTGTAHQGPPLRNTPPAVVAAALSRSGSQASSSSGHDRSS</sequence>
<feature type="transmembrane region" description="Helical" evidence="7">
    <location>
        <begin position="261"/>
        <end position="285"/>
    </location>
</feature>
<feature type="region of interest" description="Disordered" evidence="6">
    <location>
        <begin position="666"/>
        <end position="703"/>
    </location>
</feature>
<reference evidence="8 9" key="1">
    <citation type="journal article" date="2024" name="IMA Fungus">
        <title>IMA Genome - F19 : A genome assembly and annotation guide to empower mycologists, including annotated draft genome sequences of Ceratocystis pirilliformis, Diaporthe australafricana, Fusarium ophioides, Paecilomyces lecythidis, and Sporothrix stenoceras.</title>
        <authorList>
            <person name="Aylward J."/>
            <person name="Wilson A.M."/>
            <person name="Visagie C.M."/>
            <person name="Spraker J."/>
            <person name="Barnes I."/>
            <person name="Buitendag C."/>
            <person name="Ceriani C."/>
            <person name="Del Mar Angel L."/>
            <person name="du Plessis D."/>
            <person name="Fuchs T."/>
            <person name="Gasser K."/>
            <person name="Kramer D."/>
            <person name="Li W."/>
            <person name="Munsamy K."/>
            <person name="Piso A."/>
            <person name="Price J.L."/>
            <person name="Sonnekus B."/>
            <person name="Thomas C."/>
            <person name="van der Nest A."/>
            <person name="van Dijk A."/>
            <person name="van Heerden A."/>
            <person name="van Vuuren N."/>
            <person name="Yilmaz N."/>
            <person name="Duong T.A."/>
            <person name="van der Merwe N.A."/>
            <person name="Wingfield M.J."/>
            <person name="Wingfield B.D."/>
        </authorList>
    </citation>
    <scope>NUCLEOTIDE SEQUENCE [LARGE SCALE GENOMIC DNA]</scope>
    <source>
        <strain evidence="8 9">CMW 5346</strain>
    </source>
</reference>
<evidence type="ECO:0000256" key="7">
    <source>
        <dbReference type="SAM" id="Phobius"/>
    </source>
</evidence>
<dbReference type="InterPro" id="IPR014844">
    <property type="entry name" value="PalH"/>
</dbReference>
<dbReference type="PANTHER" id="PTHR35779">
    <property type="entry name" value="PH-RESPONSE REGULATOR PROTEIN PALH/RIM21"/>
    <property type="match status" value="1"/>
</dbReference>
<organism evidence="8 9">
    <name type="scientific">Sporothrix stenoceras</name>
    <dbReference type="NCBI Taxonomy" id="5173"/>
    <lineage>
        <taxon>Eukaryota</taxon>
        <taxon>Fungi</taxon>
        <taxon>Dikarya</taxon>
        <taxon>Ascomycota</taxon>
        <taxon>Pezizomycotina</taxon>
        <taxon>Sordariomycetes</taxon>
        <taxon>Sordariomycetidae</taxon>
        <taxon>Ophiostomatales</taxon>
        <taxon>Ophiostomataceae</taxon>
        <taxon>Sporothrix</taxon>
    </lineage>
</organism>